<evidence type="ECO:0000259" key="10">
    <source>
        <dbReference type="Pfam" id="PF04290"/>
    </source>
</evidence>
<reference evidence="11 12" key="1">
    <citation type="submission" date="2019-06" db="EMBL/GenBank/DDBJ databases">
        <title>New taxonomy in bacterial strain CC-CFT640, isolated from vineyard.</title>
        <authorList>
            <person name="Lin S.-Y."/>
            <person name="Tsai C.-F."/>
            <person name="Young C.-C."/>
        </authorList>
    </citation>
    <scope>NUCLEOTIDE SEQUENCE [LARGE SCALE GENOMIC DNA]</scope>
    <source>
        <strain evidence="11 12">CC-CFT640</strain>
    </source>
</reference>
<keyword evidence="6 9" id="KW-1133">Transmembrane helix</keyword>
<dbReference type="Pfam" id="PF04290">
    <property type="entry name" value="DctQ"/>
    <property type="match status" value="1"/>
</dbReference>
<proteinExistence type="inferred from homology"/>
<keyword evidence="5 9" id="KW-0812">Transmembrane</keyword>
<dbReference type="PANTHER" id="PTHR35011">
    <property type="entry name" value="2,3-DIKETO-L-GULONATE TRAP TRANSPORTER SMALL PERMEASE PROTEIN YIAM"/>
    <property type="match status" value="1"/>
</dbReference>
<dbReference type="InterPro" id="IPR055348">
    <property type="entry name" value="DctQ"/>
</dbReference>
<feature type="transmembrane region" description="Helical" evidence="9">
    <location>
        <begin position="63"/>
        <end position="81"/>
    </location>
</feature>
<feature type="transmembrane region" description="Helical" evidence="9">
    <location>
        <begin position="21"/>
        <end position="43"/>
    </location>
</feature>
<dbReference type="EMBL" id="VDUZ01000041">
    <property type="protein sequence ID" value="TXL71619.1"/>
    <property type="molecule type" value="Genomic_DNA"/>
</dbReference>
<evidence type="ECO:0000313" key="11">
    <source>
        <dbReference type="EMBL" id="TXL71619.1"/>
    </source>
</evidence>
<dbReference type="InterPro" id="IPR007387">
    <property type="entry name" value="TRAP_DctQ"/>
</dbReference>
<protein>
    <recommendedName>
        <fullName evidence="9">TRAP transporter small permease protein</fullName>
    </recommendedName>
</protein>
<organism evidence="11 12">
    <name type="scientific">Vineibacter terrae</name>
    <dbReference type="NCBI Taxonomy" id="2586908"/>
    <lineage>
        <taxon>Bacteria</taxon>
        <taxon>Pseudomonadati</taxon>
        <taxon>Pseudomonadota</taxon>
        <taxon>Alphaproteobacteria</taxon>
        <taxon>Hyphomicrobiales</taxon>
        <taxon>Vineibacter</taxon>
    </lineage>
</organism>
<evidence type="ECO:0000256" key="1">
    <source>
        <dbReference type="ARBA" id="ARBA00004429"/>
    </source>
</evidence>
<keyword evidence="2 9" id="KW-0813">Transport</keyword>
<keyword evidence="7 9" id="KW-0472">Membrane</keyword>
<evidence type="ECO:0000256" key="2">
    <source>
        <dbReference type="ARBA" id="ARBA00022448"/>
    </source>
</evidence>
<evidence type="ECO:0000313" key="12">
    <source>
        <dbReference type="Proteomes" id="UP000321638"/>
    </source>
</evidence>
<dbReference type="GO" id="GO:0015740">
    <property type="term" value="P:C4-dicarboxylate transport"/>
    <property type="evidence" value="ECO:0007669"/>
    <property type="project" value="TreeGrafter"/>
</dbReference>
<feature type="transmembrane region" description="Helical" evidence="9">
    <location>
        <begin position="146"/>
        <end position="168"/>
    </location>
</feature>
<evidence type="ECO:0000256" key="5">
    <source>
        <dbReference type="ARBA" id="ARBA00022692"/>
    </source>
</evidence>
<dbReference type="OrthoDB" id="9797534at2"/>
<dbReference type="Proteomes" id="UP000321638">
    <property type="component" value="Unassembled WGS sequence"/>
</dbReference>
<comment type="subunit">
    <text evidence="9">The complex comprises the extracytoplasmic solute receptor protein and the two transmembrane proteins.</text>
</comment>
<evidence type="ECO:0000256" key="4">
    <source>
        <dbReference type="ARBA" id="ARBA00022519"/>
    </source>
</evidence>
<dbReference type="AlphaFoldDB" id="A0A5C8PDI4"/>
<evidence type="ECO:0000256" key="9">
    <source>
        <dbReference type="RuleBase" id="RU369079"/>
    </source>
</evidence>
<feature type="domain" description="Tripartite ATP-independent periplasmic transporters DctQ component" evidence="10">
    <location>
        <begin position="40"/>
        <end position="171"/>
    </location>
</feature>
<sequence length="174" mass="18831">MQSPPPTASANPPDRGAVDRVVGRIAHAGALLAAAAIVAILVMVCAETALRQFRVSLLVTDEIAGYLNAAAVFLGLAWTLREGGFIRVEILYDRARGIVGSALRWLIGLTSIAFAAIMLWVCARHVLYALQHDTRAVSIIETPEWIPQSVMVIGLAILLLQLLAWLVARFRNIP</sequence>
<evidence type="ECO:0000256" key="8">
    <source>
        <dbReference type="ARBA" id="ARBA00038436"/>
    </source>
</evidence>
<comment type="subcellular location">
    <subcellularLocation>
        <location evidence="1 9">Cell inner membrane</location>
        <topology evidence="1 9">Multi-pass membrane protein</topology>
    </subcellularLocation>
</comment>
<evidence type="ECO:0000256" key="6">
    <source>
        <dbReference type="ARBA" id="ARBA00022989"/>
    </source>
</evidence>
<feature type="transmembrane region" description="Helical" evidence="9">
    <location>
        <begin position="102"/>
        <end position="126"/>
    </location>
</feature>
<keyword evidence="4 9" id="KW-0997">Cell inner membrane</keyword>
<accession>A0A5C8PDI4</accession>
<comment type="caution">
    <text evidence="11">The sequence shown here is derived from an EMBL/GenBank/DDBJ whole genome shotgun (WGS) entry which is preliminary data.</text>
</comment>
<dbReference type="GO" id="GO:0005886">
    <property type="term" value="C:plasma membrane"/>
    <property type="evidence" value="ECO:0007669"/>
    <property type="project" value="UniProtKB-SubCell"/>
</dbReference>
<keyword evidence="3" id="KW-1003">Cell membrane</keyword>
<evidence type="ECO:0000256" key="3">
    <source>
        <dbReference type="ARBA" id="ARBA00022475"/>
    </source>
</evidence>
<comment type="similarity">
    <text evidence="8 9">Belongs to the TRAP transporter small permease family.</text>
</comment>
<comment type="function">
    <text evidence="9">Part of the tripartite ATP-independent periplasmic (TRAP) transport system.</text>
</comment>
<dbReference type="GO" id="GO:0022857">
    <property type="term" value="F:transmembrane transporter activity"/>
    <property type="evidence" value="ECO:0007669"/>
    <property type="project" value="UniProtKB-UniRule"/>
</dbReference>
<keyword evidence="12" id="KW-1185">Reference proteome</keyword>
<gene>
    <name evidence="11" type="ORF">FHP25_29210</name>
</gene>
<dbReference type="PANTHER" id="PTHR35011:SF10">
    <property type="entry name" value="TRAP TRANSPORTER SMALL PERMEASE PROTEIN"/>
    <property type="match status" value="1"/>
</dbReference>
<name>A0A5C8PDI4_9HYPH</name>
<dbReference type="RefSeq" id="WP_147850531.1">
    <property type="nucleotide sequence ID" value="NZ_VDUZ01000041.1"/>
</dbReference>
<evidence type="ECO:0000256" key="7">
    <source>
        <dbReference type="ARBA" id="ARBA00023136"/>
    </source>
</evidence>